<dbReference type="PRINTS" id="PR00723">
    <property type="entry name" value="SUBTILISIN"/>
</dbReference>
<feature type="active site" description="Charge relay system" evidence="8">
    <location>
        <position position="592"/>
    </location>
</feature>
<feature type="chain" id="PRO_5018205890" description="LysM domain-containing protein" evidence="10">
    <location>
        <begin position="31"/>
        <end position="4757"/>
    </location>
</feature>
<dbReference type="InterPro" id="IPR006652">
    <property type="entry name" value="Kelch_1"/>
</dbReference>
<keyword evidence="13" id="KW-1185">Reference proteome</keyword>
<dbReference type="SMART" id="SM00612">
    <property type="entry name" value="Kelch"/>
    <property type="match status" value="36"/>
</dbReference>
<keyword evidence="3" id="KW-0964">Secreted</keyword>
<evidence type="ECO:0000256" key="1">
    <source>
        <dbReference type="ARBA" id="ARBA00004613"/>
    </source>
</evidence>
<dbReference type="InterPro" id="IPR036779">
    <property type="entry name" value="LysM_dom_sf"/>
</dbReference>
<dbReference type="OrthoDB" id="513777at2"/>
<dbReference type="GO" id="GO:0005576">
    <property type="term" value="C:extracellular region"/>
    <property type="evidence" value="ECO:0007669"/>
    <property type="project" value="UniProtKB-SubCell"/>
</dbReference>
<dbReference type="Proteomes" id="UP000323521">
    <property type="component" value="Chromosome"/>
</dbReference>
<dbReference type="Gene3D" id="3.10.350.10">
    <property type="entry name" value="LysM domain"/>
    <property type="match status" value="1"/>
</dbReference>
<dbReference type="KEGG" id="fwa:DCMF_11470"/>
<evidence type="ECO:0000256" key="9">
    <source>
        <dbReference type="SAM" id="MobiDB-lite"/>
    </source>
</evidence>
<dbReference type="Pfam" id="PF25023">
    <property type="entry name" value="TEN_YD-shell"/>
    <property type="match status" value="2"/>
</dbReference>
<dbReference type="SUPFAM" id="SSF117281">
    <property type="entry name" value="Kelch motif"/>
    <property type="match status" value="7"/>
</dbReference>
<keyword evidence="5" id="KW-0677">Repeat</keyword>
<feature type="domain" description="LysM" evidence="11">
    <location>
        <begin position="4459"/>
        <end position="4504"/>
    </location>
</feature>
<dbReference type="Pfam" id="PF01344">
    <property type="entry name" value="Kelch_1"/>
    <property type="match status" value="16"/>
</dbReference>
<dbReference type="Pfam" id="PF01476">
    <property type="entry name" value="LysM"/>
    <property type="match status" value="1"/>
</dbReference>
<proteinExistence type="inferred from homology"/>
<evidence type="ECO:0000256" key="7">
    <source>
        <dbReference type="ARBA" id="ARBA00022825"/>
    </source>
</evidence>
<keyword evidence="4 8" id="KW-0645">Protease</keyword>
<dbReference type="SMART" id="SM00257">
    <property type="entry name" value="LysM"/>
    <property type="match status" value="1"/>
</dbReference>
<comment type="subcellular location">
    <subcellularLocation>
        <location evidence="1">Secreted</location>
    </subcellularLocation>
</comment>
<dbReference type="NCBIfam" id="TIGR03696">
    <property type="entry name" value="Rhs_assc_core"/>
    <property type="match status" value="1"/>
</dbReference>
<dbReference type="Pfam" id="PF24681">
    <property type="entry name" value="Kelch_KLHDC2_KLHL20_DRC7"/>
    <property type="match status" value="4"/>
</dbReference>
<feature type="region of interest" description="Disordered" evidence="9">
    <location>
        <begin position="4405"/>
        <end position="4459"/>
    </location>
</feature>
<dbReference type="PROSITE" id="PS51782">
    <property type="entry name" value="LYSM"/>
    <property type="match status" value="1"/>
</dbReference>
<dbReference type="InterPro" id="IPR056823">
    <property type="entry name" value="TEN-like_YD-shell"/>
</dbReference>
<dbReference type="EMBL" id="CP017634">
    <property type="protein sequence ID" value="ATW25305.1"/>
    <property type="molecule type" value="Genomic_DNA"/>
</dbReference>
<evidence type="ECO:0000256" key="5">
    <source>
        <dbReference type="ARBA" id="ARBA00022737"/>
    </source>
</evidence>
<organism evidence="12 13">
    <name type="scientific">Formimonas warabiya</name>
    <dbReference type="NCBI Taxonomy" id="1761012"/>
    <lineage>
        <taxon>Bacteria</taxon>
        <taxon>Bacillati</taxon>
        <taxon>Bacillota</taxon>
        <taxon>Clostridia</taxon>
        <taxon>Eubacteriales</taxon>
        <taxon>Peptococcaceae</taxon>
        <taxon>Candidatus Formimonas</taxon>
    </lineage>
</organism>
<feature type="active site" description="Charge relay system" evidence="8">
    <location>
        <position position="748"/>
    </location>
</feature>
<dbReference type="SUPFAM" id="SSF52743">
    <property type="entry name" value="Subtilisin-like"/>
    <property type="match status" value="1"/>
</dbReference>
<dbReference type="InterPro" id="IPR015500">
    <property type="entry name" value="Peptidase_S8_subtilisin-rel"/>
</dbReference>
<dbReference type="InterPro" id="IPR018392">
    <property type="entry name" value="LysM"/>
</dbReference>
<name>A0A3G1KT15_FORW1</name>
<dbReference type="InterPro" id="IPR011043">
    <property type="entry name" value="Gal_Oxase/kelch_b-propeller"/>
</dbReference>
<keyword evidence="6 8" id="KW-0378">Hydrolase</keyword>
<dbReference type="InterPro" id="IPR015915">
    <property type="entry name" value="Kelch-typ_b-propeller"/>
</dbReference>
<dbReference type="NCBIfam" id="TIGR01643">
    <property type="entry name" value="YD_repeat_2x"/>
    <property type="match status" value="11"/>
</dbReference>
<dbReference type="GO" id="GO:0006508">
    <property type="term" value="P:proteolysis"/>
    <property type="evidence" value="ECO:0007669"/>
    <property type="project" value="UniProtKB-KW"/>
</dbReference>
<dbReference type="SUPFAM" id="SSF54106">
    <property type="entry name" value="LysM domain"/>
    <property type="match status" value="1"/>
</dbReference>
<evidence type="ECO:0000256" key="2">
    <source>
        <dbReference type="ARBA" id="ARBA00011073"/>
    </source>
</evidence>
<evidence type="ECO:0000256" key="4">
    <source>
        <dbReference type="ARBA" id="ARBA00022670"/>
    </source>
</evidence>
<dbReference type="InterPro" id="IPR034204">
    <property type="entry name" value="PfSUB1-like_cat_dom"/>
</dbReference>
<dbReference type="Pfam" id="PF00082">
    <property type="entry name" value="Peptidase_S8"/>
    <property type="match status" value="1"/>
</dbReference>
<evidence type="ECO:0000256" key="8">
    <source>
        <dbReference type="PROSITE-ProRule" id="PRU01240"/>
    </source>
</evidence>
<dbReference type="SUPFAM" id="SSF50965">
    <property type="entry name" value="Galactose oxidase, central domain"/>
    <property type="match status" value="1"/>
</dbReference>
<dbReference type="InterPro" id="IPR023827">
    <property type="entry name" value="Peptidase_S8_Asp-AS"/>
</dbReference>
<dbReference type="InterPro" id="IPR022385">
    <property type="entry name" value="Rhs_assc_core"/>
</dbReference>
<feature type="active site" description="Charge relay system" evidence="8">
    <location>
        <position position="532"/>
    </location>
</feature>
<feature type="compositionally biased region" description="Basic and acidic residues" evidence="9">
    <location>
        <begin position="4409"/>
        <end position="4459"/>
    </location>
</feature>
<reference evidence="12 13" key="1">
    <citation type="submission" date="2016-10" db="EMBL/GenBank/DDBJ databases">
        <title>Complete Genome Sequence of Peptococcaceae strain DCMF.</title>
        <authorList>
            <person name="Edwards R.J."/>
            <person name="Holland S.I."/>
            <person name="Deshpande N.P."/>
            <person name="Wong Y.K."/>
            <person name="Ertan H."/>
            <person name="Manefield M."/>
            <person name="Russell T.L."/>
            <person name="Lee M.J."/>
        </authorList>
    </citation>
    <scope>NUCLEOTIDE SEQUENCE [LARGE SCALE GENOMIC DNA]</scope>
    <source>
        <strain evidence="12 13">DCMF</strain>
    </source>
</reference>
<dbReference type="InterPro" id="IPR028059">
    <property type="entry name" value="SWM_rpt"/>
</dbReference>
<dbReference type="Gene3D" id="3.90.930.1">
    <property type="match status" value="1"/>
</dbReference>
<dbReference type="Pfam" id="PF05593">
    <property type="entry name" value="RHS_repeat"/>
    <property type="match status" value="5"/>
</dbReference>
<dbReference type="CDD" id="cd07473">
    <property type="entry name" value="Peptidases_S8_Subtilisin_like"/>
    <property type="match status" value="1"/>
</dbReference>
<gene>
    <name evidence="12" type="ORF">DCMF_11470</name>
</gene>
<dbReference type="Gene3D" id="3.40.50.200">
    <property type="entry name" value="Peptidase S8/S53 domain"/>
    <property type="match status" value="1"/>
</dbReference>
<dbReference type="InterPro" id="IPR027797">
    <property type="entry name" value="PT-TG_dom"/>
</dbReference>
<protein>
    <recommendedName>
        <fullName evidence="11">LysM domain-containing protein</fullName>
    </recommendedName>
</protein>
<evidence type="ECO:0000259" key="11">
    <source>
        <dbReference type="PROSITE" id="PS51782"/>
    </source>
</evidence>
<dbReference type="InterPro" id="IPR000209">
    <property type="entry name" value="Peptidase_S8/S53_dom"/>
</dbReference>
<dbReference type="Pfam" id="PF13753">
    <property type="entry name" value="SWM_repeat"/>
    <property type="match status" value="2"/>
</dbReference>
<dbReference type="InterPro" id="IPR036852">
    <property type="entry name" value="Peptidase_S8/S53_dom_sf"/>
</dbReference>
<dbReference type="InterPro" id="IPR031325">
    <property type="entry name" value="RHS_repeat"/>
</dbReference>
<dbReference type="Gene3D" id="2.120.10.80">
    <property type="entry name" value="Kelch-type beta propeller"/>
    <property type="match status" value="10"/>
</dbReference>
<evidence type="ECO:0000256" key="6">
    <source>
        <dbReference type="ARBA" id="ARBA00022801"/>
    </source>
</evidence>
<accession>A0A3G1KT15</accession>
<keyword evidence="10" id="KW-0732">Signal</keyword>
<keyword evidence="7 8" id="KW-0720">Serine protease</keyword>
<dbReference type="Pfam" id="PF14449">
    <property type="entry name" value="PT-TG"/>
    <property type="match status" value="1"/>
</dbReference>
<dbReference type="PANTHER" id="PTHR45632">
    <property type="entry name" value="LD33804P"/>
    <property type="match status" value="1"/>
</dbReference>
<sequence length="4757" mass="522039">MKMKKFGKSLMAMLLIIAFMSSIVCPPALAANTIPVTKQQAEWHGPLQIWQWSLNQYNEQHAADKTANEKEQAAIQASNEDVDQIPQTELDLALLDALTKNQAETEKIWETPVSDNIAKEDELPDSNQTDRFIIKYKSGKQRENFSAAIAAALKDDAKSFRNPQNKRFDIVITKNGMQSKDLMAKLKKKNAHQGIEYIQPDYQLTTASEELPSLNGDSQEAPAEESGIISEENSAPAEEETNTDIPEIEIPEPDTPETDITAPEIETITADGDRVVLEFNESLDQESVPDPTDFTLTINETNSENSITEVSVNEDNVTFTLSNVLESEDNILLSYAPGTNPIYDLSHNPAPAFQNRPVENVTPQPEVDTVSPVLEKARIKEQSLTLIFNEELNEDFIPSLTDFTVWVNPGTEEEYSAPIAQITMDLDTVTITLDNPVTADDIVIMSYQPGADADFLRDPAGNAVSAFDGQEVTNQIKSYTVNDPYFDQQWGLYQEAQLNSVTQEVYDYRVDANVSGAWNRSQGDGVIVAVLDTGIDITHEDLRNNIWANTGEIPGNGLDDDGNGYIDDVNGWNFADKTNTVHNPDLIYDEWHGTHIAGIIAGEQNNEKGISGVAPQAQIMPLQVFKNGMAYTSDIIDAIGYAKQMGAKIINCSWGATSENQALQDAMEESGLLFVCAAGNSYTDIDINPVYPASITGDNIIAVASINNTGHLSHFSNYGEDSVDVAAPGEEIISTIPGDSYGASGGTSQAAAFVSGAAALILSKYRDLTPGDIKDRIIISSDRYSSITEKVYRSDKINCTDALADPLINKGDDIIPIPEEINQDTGNNGTGEGEFNLFAVDEWNVKASMPTARRDLGVVALNGKIYAIGGYNTNWLNTVEEYDPATNTWTTKASMPTARSGLGLAVANGKIYAVGGYNLDITGYYLNTVEEYNPATNTWATKASLPTARSELGVTDLNGKIYAVGGFNSNIAEWYLNTVEEYNPATNTWVAKASMPTARCGLGLASINGKIFAVGGKNSNHLRTVEEYDPVANTWSAKASLVMGKTYSGVTAVNGNIYVVGGSDSGGATRTVQEYNPITNTWGIRNNMLTSRSRHGVAAVNGRIYAIGGSEGSNYVNKVEEYGLPFANWKPVKSMPTPRSGLGAAVVNGKIYAIGGYNNGYKNTIEEYNPLTDTWTAKASMPTAREDLGVAAVNGKIYAIGGHNSSGALNMVEEYNPMTNTWSTKASMPTARYAFGIAVVNNKIYAIDGTDTSIRYTLSDVEEYNPATDTWVKKDDSSHEGCYEAVTSLDNKIYVIGGHYGSNDRPEVRTYDPISNQWAYITQLPTKKMGLGAAALNGKIYVMGGSSTPEEVLEYDPVKGLWQKKNKENMYLGRIYFATTVLNGKIYTLGGIGNGDIVGNVEEYSPVVSPWTIKAGMPTARSDFGVSESNGKIYTIGGYNGTYLNTVEEYNGASNSWSLKSGMPTARAGLGGAAVNGKVYALGGSNQSGVTNIVQEYDPVLNTWVSKASMPQGRKDFGISVYNGKIYVFGGHDGTQYKNNVFAFDPGTNTWSTKTSMPTARSKLGVVTVNGKMYAVGGTNGTSQKIVEEYNPVTDTWSTKALMPTARSGFGIAFENGKVFTIGGLYESPYGAGKIYDIVEKFDPVTNTWSSDVNMTSARSGLGAIAVNGKIYAIGGNNGSQAVGTVEEFKMADSTWSIKSNMLSARYDFGATLLDGKIFCVSGYPYGDSEMYDPGTDTWSNHLYMSGTGKGPGVAAVNGKVYAMGGECAAEYLASMEVYDPSDNKWHNGANMTSGRSDFGAAAVNGKIYAMGGYDGTSYLNKVEEFDPATKTWTPKANMPTARSGVTAVVVDNKIYVIGGYNGINYLNTVEVYDPQTNTWTTKIGMPTARMGLGAVLFNNKIYAMGGINSVNMDVNEEYDLSTNTWCVKTSMPTSRGYLCTAAINGKIYAMGGCKYSNGSATEILSIVEAYDPELDHYSVEVARFTPRSNLSVTEANGKVYAIGGFNGAAVLNTVEQYDGNNWSVKASMPTARKDLGTVSLDGKIYAIGGSNGGIYLNTVEQYDPGQNIWVSKANMPTARAGLGVLTLNGRIYAMGGYNGTSLSTVEEYNPVTNTWTTKAHMTTARYDFGLVNLNGLGVVMGGRNSGELRSGEIYDPLADTWSALPDMPAPRYGLGAAVVNGKIYALGGYSGESSLSVTSEYDPTVKLWINKTSALNQRAYFGASAQGEKIYLIGGYNNNGYLDTVEEYYPASGIWSTRADMPTRRYGLAAAAANGKVYAMGGYSTTYKDTVEEFNPTGNSWSPKANMLTARTGLGAAVLNNKIYAIGGSNNVGELAATEEFDPSNNQWSPKTNMPTPRTSLAVNSMDGKIYAVGGYSNGYKDTLEVYDPLTNTWIARANMPTARRDLGVVGVFGKLYAIGGDNGSPSNKVEEYDPVTNSWKTKANMPTARKSFGILVVNCKIYVIGGFNTGALSAVEEYDPITDSWSTLANMPSARYSFGTAGIDAQIYAIGGIPFDAKVEAGDLSGEEVNSSTYELVHLGENTVNLSGNFARTYTDMEVAMPGFSMEISRTYNSRDDRESGLLGKGWTFGFEGSSEYKPGWETIRLPNGSVMTFSRNSRGDFIAEDSRSTYDSYYQILTTKDQYTYGFNNNILWWIKDRNGNQINITIDATTKRITKITDPAQRVFNLTYNSDGLIESITDPLGRVVRYEYENKKLVRAIDPMGKITRYSYDAKGYLAQIRDNDNNLIESIVYDTSAGDKNARVAQITDALGNSSTYTYDTAYRKLTVKDVNGRESATWYDSSLYPIQVQEPDGRRTMTLYSLDAKGINKYGEEQSVTDRNGNRTAYERDSRGNIVKMVNPDFSYKEFAYDEKNNRLWEKDENGKYIFYIYDTNKINLLKAAWPLNGTDQYAPGCDESKFAITAYSYYTDTEAQQLGYKLKGLLKSETDPEGDITVYTYDAAGNLKTVTNPENAVTTYSYNQIGWKTGEVSPKLYQTAYVYDSNGRIEKTTRHGGEVTRTIYDNMGRKTKEVSANLYNPAFDNLANHTYSGDHGSRYAYYPSGVVQSATDPENNRTTYTYDLYGNVLTETKPNNGVYQYDYDVLNRLTAVYFKENAAASPVALERYSYAIQANGSTWNTQKIHTRFISDTETMVTGYTYDYAGRLIRQDNPDGTYTATVYNANGTVASTTDARGNTTCYKYDGLNRQTEQWTPAENISGTIKYTYSGKVYDKAGRVKEEKTGKTTVGLYEIPAGLVTTYYDYYRDGKLKSQRDSAGRKTEYQYDGDGNLSKKDVYTDAANKITTEYINNYFGKPSEEKLHVRQGDLSGQDFANNQDAVLSTTYTYDKNGNLKTETRPDHIVITYNYDNLDRQTGISMPGQDEFGSPVTISHTKRFNWTGSILTETDANNHTTTYTYDQRDFLSKVTDAKGKVAASYYDRVGRVIAEVSPNHYDPAKTLDQMNRTEYTYDQMSRIKTLAYKYMDPTTGQWAGYVAKAYKYDANGNTVKELDALGYEAGTGTTAEDKINSGYGTEYTYNPANQTITLLDPVNKDRSLAYTLKYEYDGLGRKTKETDANGNYTDYTYDDGDNILMVKVNNQTVQTNTYDLADRLLTQKDGNNNTTNFEYNALGQIRKTTLPGDASIPGSNITYQYDELGHVKKKTHSAGIIDLYSYDNQGRELSHSQQKSDGTQLVTTTVKYDKAGNQRFVTDGNNAAQENLFDEVNRMTASKITVTNLNGTPLQQITTYGYDHNGNQTSQTDWKGNTYSNVYDPLNRLIQKIDPFNKTIEKLEYNHNSVQVKSYDALNKLTQYTYDKNNRLLSTIDPLNHTTSQTYDNAGNIKTKTDGRNKTTTFNYDTFNRLISVVNAKNETTSYTYDLNGNMLTQTDGKGNVTTFEYNVANKPIRKIDHGGRTGTPGNYTYTPSKVESYTYYADGNLATKVDRNGNSTTYTYDVHGRMLTQVAGSINISYTYDGNGNQLTITDSTGTTTRTYDQLNRVKTKIVPGIGTITFLYDDTAGLSPGNAGETSTDPKGNVTKKIFDKAGRLVNVTAGGQTTTYTYYDNGNKQSTQYPDGSSETYTYYDDNLLNTLVNKKANQTVIDTYSYTYDAARNQTSKTDGKGTTTYTYDDLNRLGSVSEPNGRTTTYTYDAGGNRATQTVVYQGNTDITTYTCNNQNRLTGTATTRNGVTTETNAYTYDNNGNQLTVSQTPYLNGVPQTAKITNSTYDRLNQLLTTSMPDGTTLNNTYNGEGIRVKKEINGQVAKYLYEGDQILLELDSAGNQTARNIWGTSLISRNVSGITAYYMYNGHGDVTALINSAGTILATYYYDAFGNIPESTGTINNPFKYAGYQHDQETGYYYLMSRYYDPVTARFISEDTYRGNPNDPLSLNLYTYCHNEPLMYTDPTGHIERPTPKKEVKPKKDTSRNQHIKKEEIERKKKEAERKAKEEREKNEKSQKYLVKSGDNLTKIGKKFDVSVADILKVNKDIKDPTKIQVGQIINIPAKTENATNTLPNLDQKNTGDIKNQETGNNVIKLNPGVYNRTGLATIPYVSPEEEKLALSMGISSTPLIGDLKDAQEAITGEDLIQKQELSPLDRGLTVLAAFIPVVSGKLVREIGKAGKEIVEGTVKSGVLDNANFAQKTYSSTFSKDGIKIYSDLAGKPINTVDDLANALKNGTIKASDVPIDYVVRDGNSLILNTRSSQALTQAGIPRSQWNAVNQTGNQLFEDMLTGQLSRNGLTSAGTPTVRMSGGNK</sequence>
<dbReference type="InterPro" id="IPR022398">
    <property type="entry name" value="Peptidase_S8_His-AS"/>
</dbReference>
<dbReference type="PROSITE" id="PS00137">
    <property type="entry name" value="SUBTILASE_HIS"/>
    <property type="match status" value="1"/>
</dbReference>
<dbReference type="InterPro" id="IPR045351">
    <property type="entry name" value="DUF6531"/>
</dbReference>
<dbReference type="Gene3D" id="2.180.10.10">
    <property type="entry name" value="RHS repeat-associated core"/>
    <property type="match status" value="5"/>
</dbReference>
<dbReference type="PANTHER" id="PTHR45632:SF26">
    <property type="entry name" value="BTB DOMAIN-CONTAINING PROTEIN"/>
    <property type="match status" value="1"/>
</dbReference>
<dbReference type="InterPro" id="IPR006530">
    <property type="entry name" value="YD"/>
</dbReference>
<evidence type="ECO:0000313" key="13">
    <source>
        <dbReference type="Proteomes" id="UP000323521"/>
    </source>
</evidence>
<dbReference type="GO" id="GO:0004252">
    <property type="term" value="F:serine-type endopeptidase activity"/>
    <property type="evidence" value="ECO:0007669"/>
    <property type="project" value="UniProtKB-UniRule"/>
</dbReference>
<evidence type="ECO:0000313" key="12">
    <source>
        <dbReference type="EMBL" id="ATW25305.1"/>
    </source>
</evidence>
<comment type="similarity">
    <text evidence="2 8">Belongs to the peptidase S8 family.</text>
</comment>
<dbReference type="PROSITE" id="PS00136">
    <property type="entry name" value="SUBTILASE_ASP"/>
    <property type="match status" value="1"/>
</dbReference>
<dbReference type="Pfam" id="PF20148">
    <property type="entry name" value="DUF6531"/>
    <property type="match status" value="1"/>
</dbReference>
<evidence type="ECO:0000256" key="3">
    <source>
        <dbReference type="ARBA" id="ARBA00022525"/>
    </source>
</evidence>
<dbReference type="PROSITE" id="PS51892">
    <property type="entry name" value="SUBTILASE"/>
    <property type="match status" value="1"/>
</dbReference>
<feature type="signal peptide" evidence="10">
    <location>
        <begin position="1"/>
        <end position="30"/>
    </location>
</feature>
<feature type="region of interest" description="Disordered" evidence="9">
    <location>
        <begin position="212"/>
        <end position="242"/>
    </location>
</feature>
<evidence type="ECO:0000256" key="10">
    <source>
        <dbReference type="SAM" id="SignalP"/>
    </source>
</evidence>